<gene>
    <name evidence="2" type="ORF">JZ786_05415</name>
</gene>
<protein>
    <submittedName>
        <fullName evidence="2">Uncharacterized protein</fullName>
    </submittedName>
</protein>
<keyword evidence="1" id="KW-1133">Transmembrane helix</keyword>
<keyword evidence="1" id="KW-0472">Membrane</keyword>
<dbReference type="Proteomes" id="UP000663505">
    <property type="component" value="Chromosome"/>
</dbReference>
<name>A0A9X7W0X7_9BACL</name>
<proteinExistence type="predicted"/>
<accession>A0A9X7W0X7</accession>
<organism evidence="2 3">
    <name type="scientific">Alicyclobacillus mengziensis</name>
    <dbReference type="NCBI Taxonomy" id="2931921"/>
    <lineage>
        <taxon>Bacteria</taxon>
        <taxon>Bacillati</taxon>
        <taxon>Bacillota</taxon>
        <taxon>Bacilli</taxon>
        <taxon>Bacillales</taxon>
        <taxon>Alicyclobacillaceae</taxon>
        <taxon>Alicyclobacillus</taxon>
    </lineage>
</organism>
<evidence type="ECO:0000313" key="3">
    <source>
        <dbReference type="Proteomes" id="UP000663505"/>
    </source>
</evidence>
<dbReference type="EMBL" id="CP071182">
    <property type="protein sequence ID" value="QSO48427.1"/>
    <property type="molecule type" value="Genomic_DNA"/>
</dbReference>
<dbReference type="RefSeq" id="WP_206657762.1">
    <property type="nucleotide sequence ID" value="NZ_CP071182.1"/>
</dbReference>
<sequence length="63" mass="7064">MQVANAGFMVLSVLVPVLTLIFWIALIVAVFQMRNAMRNTSDKLDAVYKLLLEKNVQNERGGI</sequence>
<evidence type="ECO:0000313" key="2">
    <source>
        <dbReference type="EMBL" id="QSO48427.1"/>
    </source>
</evidence>
<dbReference type="KEGG" id="afx:JZ786_05415"/>
<dbReference type="AlphaFoldDB" id="A0A9X7W0X7"/>
<keyword evidence="3" id="KW-1185">Reference proteome</keyword>
<keyword evidence="1" id="KW-0812">Transmembrane</keyword>
<reference evidence="2 3" key="1">
    <citation type="submission" date="2021-02" db="EMBL/GenBank/DDBJ databases">
        <title>Alicyclobacillus curvatus sp. nov. and Alicyclobacillus mengziensis sp. nov., two acidophilic bacteria isolated from acid mine drainage.</title>
        <authorList>
            <person name="Huang Y."/>
        </authorList>
    </citation>
    <scope>NUCLEOTIDE SEQUENCE [LARGE SCALE GENOMIC DNA]</scope>
    <source>
        <strain evidence="2 3">S30H14</strain>
    </source>
</reference>
<evidence type="ECO:0000256" key="1">
    <source>
        <dbReference type="SAM" id="Phobius"/>
    </source>
</evidence>
<feature type="transmembrane region" description="Helical" evidence="1">
    <location>
        <begin position="6"/>
        <end position="31"/>
    </location>
</feature>